<proteinExistence type="predicted"/>
<reference evidence="3" key="2">
    <citation type="journal article" date="2014" name="ISME J.">
        <title>Microbial stratification in low pH oxic and suboxic macroscopic growths along an acid mine drainage.</title>
        <authorList>
            <person name="Mendez-Garcia C."/>
            <person name="Mesa V."/>
            <person name="Sprenger R.R."/>
            <person name="Richter M."/>
            <person name="Diez M.S."/>
            <person name="Solano J."/>
            <person name="Bargiela R."/>
            <person name="Golyshina O.V."/>
            <person name="Manteca A."/>
            <person name="Ramos J.L."/>
            <person name="Gallego J.R."/>
            <person name="Llorente I."/>
            <person name="Martins Dos Santos V.A."/>
            <person name="Jensen O.N."/>
            <person name="Pelaez A.I."/>
            <person name="Sanchez J."/>
            <person name="Ferrer M."/>
        </authorList>
    </citation>
    <scope>NUCLEOTIDE SEQUENCE</scope>
</reference>
<dbReference type="GO" id="GO:0006002">
    <property type="term" value="P:fructose 6-phosphate metabolic process"/>
    <property type="evidence" value="ECO:0007669"/>
    <property type="project" value="TreeGrafter"/>
</dbReference>
<name>T1C335_9ZZZZ</name>
<dbReference type="EMBL" id="AUZY01005235">
    <property type="protein sequence ID" value="EQD59694.1"/>
    <property type="molecule type" value="Genomic_DNA"/>
</dbReference>
<evidence type="ECO:0000256" key="1">
    <source>
        <dbReference type="ARBA" id="ARBA00022737"/>
    </source>
</evidence>
<dbReference type="InterPro" id="IPR035490">
    <property type="entry name" value="GlmS/FrlB_SIS"/>
</dbReference>
<feature type="non-terminal residue" evidence="3">
    <location>
        <position position="258"/>
    </location>
</feature>
<evidence type="ECO:0000313" key="3">
    <source>
        <dbReference type="EMBL" id="EQD59694.1"/>
    </source>
</evidence>
<gene>
    <name evidence="3" type="ORF">B1B_08089</name>
</gene>
<feature type="domain" description="SIS" evidence="2">
    <location>
        <begin position="166"/>
        <end position="258"/>
    </location>
</feature>
<dbReference type="GO" id="GO:0046349">
    <property type="term" value="P:amino sugar biosynthetic process"/>
    <property type="evidence" value="ECO:0007669"/>
    <property type="project" value="UniProtKB-ARBA"/>
</dbReference>
<dbReference type="GO" id="GO:0097367">
    <property type="term" value="F:carbohydrate derivative binding"/>
    <property type="evidence" value="ECO:0007669"/>
    <property type="project" value="InterPro"/>
</dbReference>
<dbReference type="GO" id="GO:0005829">
    <property type="term" value="C:cytosol"/>
    <property type="evidence" value="ECO:0007669"/>
    <property type="project" value="TreeGrafter"/>
</dbReference>
<sequence>VAGVHIVACGTSFHAASVARYFIEQICRIPCAVDIASEYRYRNPLVPPNSLFVTISQSGETADTLAALRLARQSGYLCALAICNVPESSLVRESELVMLTRAGPEIGVASTKAFTTQLTALAMLTIALARHHGADAEREQVWSRGLVELPGLVEKALTLDPVIHKLAERFADKHHTLFLGRGGLYPIAMEGALKLKEISYIHAESYPAGELKHGPLALVDADMPVVAVAPNNDLLEKLKSNLMEVRARGGELIVFADP</sequence>
<keyword evidence="3" id="KW-0032">Aminotransferase</keyword>
<dbReference type="CDD" id="cd05009">
    <property type="entry name" value="SIS_GlmS_GlmD_2"/>
    <property type="match status" value="1"/>
</dbReference>
<organism evidence="3">
    <name type="scientific">mine drainage metagenome</name>
    <dbReference type="NCBI Taxonomy" id="410659"/>
    <lineage>
        <taxon>unclassified sequences</taxon>
        <taxon>metagenomes</taxon>
        <taxon>ecological metagenomes</taxon>
    </lineage>
</organism>
<dbReference type="PANTHER" id="PTHR10937:SF0">
    <property type="entry name" value="GLUTAMINE--FRUCTOSE-6-PHOSPHATE TRANSAMINASE (ISOMERIZING)"/>
    <property type="match status" value="1"/>
</dbReference>
<feature type="domain" description="SIS" evidence="2">
    <location>
        <begin position="1"/>
        <end position="134"/>
    </location>
</feature>
<accession>T1C335</accession>
<evidence type="ECO:0000259" key="2">
    <source>
        <dbReference type="PROSITE" id="PS51464"/>
    </source>
</evidence>
<feature type="non-terminal residue" evidence="3">
    <location>
        <position position="1"/>
    </location>
</feature>
<keyword evidence="3" id="KW-0808">Transferase</keyword>
<dbReference type="Gene3D" id="3.40.50.10490">
    <property type="entry name" value="Glucose-6-phosphate isomerase like protein, domain 1"/>
    <property type="match status" value="2"/>
</dbReference>
<dbReference type="PANTHER" id="PTHR10937">
    <property type="entry name" value="GLUCOSAMINE--FRUCTOSE-6-PHOSPHATE AMINOTRANSFERASE, ISOMERIZING"/>
    <property type="match status" value="1"/>
</dbReference>
<dbReference type="PROSITE" id="PS51464">
    <property type="entry name" value="SIS"/>
    <property type="match status" value="2"/>
</dbReference>
<dbReference type="CDD" id="cd05008">
    <property type="entry name" value="SIS_GlmS_GlmD_1"/>
    <property type="match status" value="1"/>
</dbReference>
<dbReference type="Pfam" id="PF01380">
    <property type="entry name" value="SIS"/>
    <property type="match status" value="2"/>
</dbReference>
<dbReference type="SUPFAM" id="SSF53697">
    <property type="entry name" value="SIS domain"/>
    <property type="match status" value="1"/>
</dbReference>
<dbReference type="GO" id="GO:0004360">
    <property type="term" value="F:glutamine-fructose-6-phosphate transaminase (isomerizing) activity"/>
    <property type="evidence" value="ECO:0007669"/>
    <property type="project" value="UniProtKB-ARBA"/>
</dbReference>
<dbReference type="InterPro" id="IPR001347">
    <property type="entry name" value="SIS_dom"/>
</dbReference>
<dbReference type="FunFam" id="3.40.50.10490:FF:000001">
    <property type="entry name" value="Glutamine--fructose-6-phosphate aminotransferase [isomerizing]"/>
    <property type="match status" value="1"/>
</dbReference>
<reference evidence="3" key="1">
    <citation type="submission" date="2013-08" db="EMBL/GenBank/DDBJ databases">
        <authorList>
            <person name="Mendez C."/>
            <person name="Richter M."/>
            <person name="Ferrer M."/>
            <person name="Sanchez J."/>
        </authorList>
    </citation>
    <scope>NUCLEOTIDE SEQUENCE</scope>
</reference>
<dbReference type="FunFam" id="3.40.50.10490:FF:000002">
    <property type="entry name" value="Glutamine--fructose-6-phosphate aminotransferase [isomerizing]"/>
    <property type="match status" value="1"/>
</dbReference>
<dbReference type="AlphaFoldDB" id="T1C335"/>
<dbReference type="GO" id="GO:0006487">
    <property type="term" value="P:protein N-linked glycosylation"/>
    <property type="evidence" value="ECO:0007669"/>
    <property type="project" value="TreeGrafter"/>
</dbReference>
<comment type="caution">
    <text evidence="3">The sequence shown here is derived from an EMBL/GenBank/DDBJ whole genome shotgun (WGS) entry which is preliminary data.</text>
</comment>
<keyword evidence="1" id="KW-0677">Repeat</keyword>
<dbReference type="InterPro" id="IPR035466">
    <property type="entry name" value="GlmS/AgaS_SIS"/>
</dbReference>
<protein>
    <submittedName>
        <fullName evidence="3">Glucosamine/fructose-6-phosphate aminotransferase, isomerizing</fullName>
    </submittedName>
</protein>
<dbReference type="InterPro" id="IPR046348">
    <property type="entry name" value="SIS_dom_sf"/>
</dbReference>
<dbReference type="GO" id="GO:0006047">
    <property type="term" value="P:UDP-N-acetylglucosamine metabolic process"/>
    <property type="evidence" value="ECO:0007669"/>
    <property type="project" value="TreeGrafter"/>
</dbReference>